<organism evidence="1 2">
    <name type="scientific">Neophaeococcomyces mojaviensis</name>
    <dbReference type="NCBI Taxonomy" id="3383035"/>
    <lineage>
        <taxon>Eukaryota</taxon>
        <taxon>Fungi</taxon>
        <taxon>Dikarya</taxon>
        <taxon>Ascomycota</taxon>
        <taxon>Pezizomycotina</taxon>
        <taxon>Eurotiomycetes</taxon>
        <taxon>Chaetothyriomycetidae</taxon>
        <taxon>Chaetothyriales</taxon>
        <taxon>Chaetothyriales incertae sedis</taxon>
        <taxon>Neophaeococcomyces</taxon>
    </lineage>
</organism>
<evidence type="ECO:0000313" key="2">
    <source>
        <dbReference type="Proteomes" id="UP001172386"/>
    </source>
</evidence>
<evidence type="ECO:0000313" key="1">
    <source>
        <dbReference type="EMBL" id="KAJ9663825.1"/>
    </source>
</evidence>
<sequence length="1173" mass="129790">MKRTLSTSRSNIVADHRSVKRQKTYSTRDIPWEEQRTLGVDFAEAGEGSWPVLKIIGEKGKRNNTKYLIEWKPHPRTGEEFEPQWLSHLHVADDLIRAWHQQKRKEGREVTRQKERDVAARRTKNRRIIPDSSGDTAQETLGESDVSLTTPPSLESRGSSVSAVEISETQDPAAVPPVAVKLPPLPNDKADYETIRTSQLSPSTANFDLSSPVSRIPATPRNTNSSSRPSLTLHSQSIRKARHSEPTSLRSRFAESSPLASSTTSRRRSKLGKFVHSAQRSLDQPGPSSSQSFKLITQLPLTNGTSALHLSRAQLSSPRSTRRSVRLSSPFDPVRSASNFINHNRLSSVNGSPGTQGSRTNRSPKQPPFISPDRTEGKSPRNHARATNTSAKLSALPSSGPLTVMATPGGEVVIHEAVSNQMKPPFSNHVEQVDVSSTDTPLFETANDDPLVLGGQLDPVPMTIHESIEEEPLSSTDTSQMLDSKINSSQESLNNERQVETVDGIMIPAYPILGPNEYALPLPAEGKIKSAYDEIIKAKKKSILKFIQRKGSPGTSDISSKKTIERNEMQEMLRRLNDTVTHFDLGLGMQTQYTMNSQMDAAYADYAGSKFVMLGYLVDQLKDKDCSLAIFAQQGELQDLLSSYLGMKHITLRRHDQSLGNGDSPPSSSLVVDLLTPHSDIAPSLTRKPVLIIAFDVSFSAADPQVTALQQQFGNAIPIIHFLVTNSSEHVERCVPEAFTSNIRLKVVVRTAYLVAPNLGGDITYVPDESDRPADGRSMNMSDLQRAVRKSPERRMALIADILADAALSEGFAEKWNIGGMPELKLIQFETPLKGSRATSRTPQPRTPRAQTPLSRATTPIGRKRLLEVEGENGTKRQRLTPVGDGTWEIRPQQNASEELVQARKQISELSAELAGTKTTLAVAEQKQISAESKAIDWEQSLGELQRRYEKHSSETKQLRKENKKLNHTITAMKERDEKSLNEKADLRRQVGELRTELVSARTDLKSAGGDIAALEEVREEARNATAKMIAMEKTLNNTKTDLEFTRERYQDASKKAADSATEIKNLEAEIEKLKLAANDGKRSLKAMNYQTSLQKSYERAEQFKLEVKNRDAFIKKLQDENAVLKSRRGVQTRGSSVQPVGSPAPRSRQASPAPGHLLPHSGSRASVLRHER</sequence>
<name>A0ACC3AJV9_9EURO</name>
<dbReference type="Proteomes" id="UP001172386">
    <property type="component" value="Unassembled WGS sequence"/>
</dbReference>
<reference evidence="1" key="1">
    <citation type="submission" date="2022-10" db="EMBL/GenBank/DDBJ databases">
        <title>Culturing micro-colonial fungi from biological soil crusts in the Mojave desert and describing Neophaeococcomyces mojavensis, and introducing the new genera and species Taxawa tesnikishii.</title>
        <authorList>
            <person name="Kurbessoian T."/>
            <person name="Stajich J.E."/>
        </authorList>
    </citation>
    <scope>NUCLEOTIDE SEQUENCE</scope>
    <source>
        <strain evidence="1">JES_112</strain>
    </source>
</reference>
<dbReference type="EMBL" id="JAPDRQ010000006">
    <property type="protein sequence ID" value="KAJ9663825.1"/>
    <property type="molecule type" value="Genomic_DNA"/>
</dbReference>
<comment type="caution">
    <text evidence="1">The sequence shown here is derived from an EMBL/GenBank/DDBJ whole genome shotgun (WGS) entry which is preliminary data.</text>
</comment>
<keyword evidence="2" id="KW-1185">Reference proteome</keyword>
<gene>
    <name evidence="1" type="ORF">H2198_000585</name>
</gene>
<accession>A0ACC3AJV9</accession>
<protein>
    <submittedName>
        <fullName evidence="1">Uncharacterized protein</fullName>
    </submittedName>
</protein>
<proteinExistence type="predicted"/>